<dbReference type="OrthoDB" id="248747at2759"/>
<comment type="similarity">
    <text evidence="1">Belongs to the synaptobrevin family.</text>
</comment>
<dbReference type="CDD" id="cd15843">
    <property type="entry name" value="R-SNARE"/>
    <property type="match status" value="1"/>
</dbReference>
<dbReference type="PANTHER" id="PTHR21136:SF168">
    <property type="entry name" value="VESICLE-ASSOCIATED MEMBRANE PROTEIN 9"/>
    <property type="match status" value="1"/>
</dbReference>
<keyword evidence="9" id="KW-0175">Coiled coil</keyword>
<dbReference type="InterPro" id="IPR010908">
    <property type="entry name" value="Longin_dom"/>
</dbReference>
<dbReference type="FunFam" id="1.20.5.110:FF:000004">
    <property type="entry name" value="Vesicle-associated membrane protein 7"/>
    <property type="match status" value="1"/>
</dbReference>
<evidence type="ECO:0000256" key="10">
    <source>
        <dbReference type="SAM" id="Phobius"/>
    </source>
</evidence>
<dbReference type="GO" id="GO:0016020">
    <property type="term" value="C:membrane"/>
    <property type="evidence" value="ECO:0007669"/>
    <property type="project" value="InterPro"/>
</dbReference>
<dbReference type="SMART" id="SM01270">
    <property type="entry name" value="Longin"/>
    <property type="match status" value="1"/>
</dbReference>
<dbReference type="Gene3D" id="3.30.450.50">
    <property type="entry name" value="Longin domain"/>
    <property type="match status" value="1"/>
</dbReference>
<evidence type="ECO:0000256" key="9">
    <source>
        <dbReference type="PROSITE-ProRule" id="PRU00290"/>
    </source>
</evidence>
<dbReference type="VEuPathDB" id="FungiDB:DNF11_3989"/>
<dbReference type="InterPro" id="IPR001388">
    <property type="entry name" value="Synaptobrevin-like"/>
</dbReference>
<keyword evidence="6 10" id="KW-0472">Membrane</keyword>
<dbReference type="InterPro" id="IPR011012">
    <property type="entry name" value="Longin-like_dom_sf"/>
</dbReference>
<dbReference type="PANTHER" id="PTHR21136">
    <property type="entry name" value="SNARE PROTEINS"/>
    <property type="match status" value="1"/>
</dbReference>
<organism evidence="13 14">
    <name type="scientific">Malassezia restricta (strain ATCC 96810 / NBRC 103918 / CBS 7877)</name>
    <name type="common">Seborrheic dermatitis infection agent</name>
    <dbReference type="NCBI Taxonomy" id="425264"/>
    <lineage>
        <taxon>Eukaryota</taxon>
        <taxon>Fungi</taxon>
        <taxon>Dikarya</taxon>
        <taxon>Basidiomycota</taxon>
        <taxon>Ustilaginomycotina</taxon>
        <taxon>Malasseziomycetes</taxon>
        <taxon>Malasseziales</taxon>
        <taxon>Malasseziaceae</taxon>
        <taxon>Malassezia</taxon>
    </lineage>
</organism>
<dbReference type="InterPro" id="IPR042855">
    <property type="entry name" value="V_SNARE_CC"/>
</dbReference>
<gene>
    <name evidence="13" type="primary">vamp7B</name>
    <name evidence="13" type="ORF">DNF11_3989</name>
</gene>
<evidence type="ECO:0000256" key="1">
    <source>
        <dbReference type="ARBA" id="ARBA00008025"/>
    </source>
</evidence>
<dbReference type="CDD" id="cd14824">
    <property type="entry name" value="Longin"/>
    <property type="match status" value="1"/>
</dbReference>
<feature type="transmembrane region" description="Helical" evidence="10">
    <location>
        <begin position="172"/>
        <end position="191"/>
    </location>
</feature>
<dbReference type="InterPro" id="IPR051097">
    <property type="entry name" value="Synaptobrevin-like_transport"/>
</dbReference>
<dbReference type="GO" id="GO:0005737">
    <property type="term" value="C:cytoplasm"/>
    <property type="evidence" value="ECO:0007669"/>
    <property type="project" value="UniProtKB-ARBA"/>
</dbReference>
<dbReference type="GO" id="GO:0012505">
    <property type="term" value="C:endomembrane system"/>
    <property type="evidence" value="ECO:0007669"/>
    <property type="project" value="UniProtKB-SubCell"/>
</dbReference>
<evidence type="ECO:0000256" key="3">
    <source>
        <dbReference type="ARBA" id="ARBA00022692"/>
    </source>
</evidence>
<dbReference type="SUPFAM" id="SSF58038">
    <property type="entry name" value="SNARE fusion complex"/>
    <property type="match status" value="1"/>
</dbReference>
<dbReference type="GO" id="GO:0015031">
    <property type="term" value="P:protein transport"/>
    <property type="evidence" value="ECO:0007669"/>
    <property type="project" value="UniProtKB-KW"/>
</dbReference>
<accession>A0A3G2SC47</accession>
<dbReference type="AlphaFoldDB" id="A0A3G2SC47"/>
<keyword evidence="3 10" id="KW-0812">Transmembrane</keyword>
<dbReference type="Pfam" id="PF13774">
    <property type="entry name" value="Longin"/>
    <property type="match status" value="1"/>
</dbReference>
<dbReference type="PROSITE" id="PS50892">
    <property type="entry name" value="V_SNARE"/>
    <property type="match status" value="1"/>
</dbReference>
<evidence type="ECO:0000259" key="12">
    <source>
        <dbReference type="PROSITE" id="PS50892"/>
    </source>
</evidence>
<name>A0A3G2SC47_MALR7</name>
<dbReference type="PROSITE" id="PS50859">
    <property type="entry name" value="LONGIN"/>
    <property type="match status" value="1"/>
</dbReference>
<keyword evidence="14" id="KW-1185">Reference proteome</keyword>
<reference evidence="13 14" key="1">
    <citation type="submission" date="2018-10" db="EMBL/GenBank/DDBJ databases">
        <title>Complete genome sequence of Malassezia restricta CBS 7877.</title>
        <authorList>
            <person name="Morand S.C."/>
            <person name="Bertignac M."/>
            <person name="Iltis A."/>
            <person name="Kolder I."/>
            <person name="Pirovano W."/>
            <person name="Jourdain R."/>
            <person name="Clavaud C."/>
        </authorList>
    </citation>
    <scope>NUCLEOTIDE SEQUENCE [LARGE SCALE GENOMIC DNA]</scope>
    <source>
        <strain evidence="13 14">CBS 7877</strain>
    </source>
</reference>
<dbReference type="STRING" id="425264.A0A3G2SC47"/>
<dbReference type="EMBL" id="CP033156">
    <property type="protein sequence ID" value="AYO44939.1"/>
    <property type="molecule type" value="Genomic_DNA"/>
</dbReference>
<dbReference type="PRINTS" id="PR00219">
    <property type="entry name" value="SYNAPTOBREVN"/>
</dbReference>
<feature type="domain" description="V-SNARE coiled-coil homology" evidence="12">
    <location>
        <begin position="108"/>
        <end position="168"/>
    </location>
</feature>
<evidence type="ECO:0000313" key="14">
    <source>
        <dbReference type="Proteomes" id="UP000269793"/>
    </source>
</evidence>
<evidence type="ECO:0000313" key="13">
    <source>
        <dbReference type="EMBL" id="AYO44939.1"/>
    </source>
</evidence>
<dbReference type="GO" id="GO:0016192">
    <property type="term" value="P:vesicle-mediated transport"/>
    <property type="evidence" value="ECO:0007669"/>
    <property type="project" value="InterPro"/>
</dbReference>
<dbReference type="SUPFAM" id="SSF64356">
    <property type="entry name" value="SNARE-like"/>
    <property type="match status" value="1"/>
</dbReference>
<comment type="subcellular location">
    <subcellularLocation>
        <location evidence="8">Endomembrane system</location>
        <topology evidence="8">Single-pass type IV membrane protein</topology>
    </subcellularLocation>
</comment>
<proteinExistence type="inferred from homology"/>
<keyword evidence="4" id="KW-0653">Protein transport</keyword>
<feature type="domain" description="Longin" evidence="11">
    <location>
        <begin position="6"/>
        <end position="85"/>
    </location>
</feature>
<evidence type="ECO:0000259" key="11">
    <source>
        <dbReference type="PROSITE" id="PS50859"/>
    </source>
</evidence>
<protein>
    <recommendedName>
        <fullName evidence="7">Synaptobrevin homolog YKT6</fullName>
    </recommendedName>
</protein>
<evidence type="ECO:0000256" key="7">
    <source>
        <dbReference type="ARBA" id="ARBA00026133"/>
    </source>
</evidence>
<dbReference type="Pfam" id="PF00957">
    <property type="entry name" value="Synaptobrevin"/>
    <property type="match status" value="1"/>
</dbReference>
<dbReference type="Proteomes" id="UP000269793">
    <property type="component" value="Chromosome IX"/>
</dbReference>
<keyword evidence="2" id="KW-0813">Transport</keyword>
<evidence type="ECO:0000256" key="6">
    <source>
        <dbReference type="ARBA" id="ARBA00023136"/>
    </source>
</evidence>
<evidence type="ECO:0000256" key="2">
    <source>
        <dbReference type="ARBA" id="ARBA00022448"/>
    </source>
</evidence>
<evidence type="ECO:0000256" key="5">
    <source>
        <dbReference type="ARBA" id="ARBA00022989"/>
    </source>
</evidence>
<dbReference type="Gene3D" id="1.20.5.110">
    <property type="match status" value="1"/>
</dbReference>
<evidence type="ECO:0000256" key="8">
    <source>
        <dbReference type="ARBA" id="ARBA00046280"/>
    </source>
</evidence>
<keyword evidence="5 10" id="KW-1133">Transmembrane helix</keyword>
<evidence type="ECO:0000256" key="4">
    <source>
        <dbReference type="ARBA" id="ARBA00022927"/>
    </source>
</evidence>
<sequence>MLVLALVARGSDVLAEAHEPGYERFVSAAATILAKVHESGTPRVSYAFEQWLFHYMCGDDQSYLAVADVEAGRRVPFAFLEALKQARVQSAAEIESLRRAWNARGRDPIQQAQSELGHVKDVLTQNVEQILSRGEQLDLLVDRTDSAAHQSLAFRRRAVHLRREMWWRNTRIVVLMSVCALALLVFVYHALFS</sequence>